<evidence type="ECO:0000313" key="3">
    <source>
        <dbReference type="Proteomes" id="UP000323067"/>
    </source>
</evidence>
<accession>A0A2H4S859</accession>
<name>A0A2H4S859_CORMI</name>
<evidence type="ECO:0000256" key="1">
    <source>
        <dbReference type="SAM" id="MobiDB-lite"/>
    </source>
</evidence>
<protein>
    <submittedName>
        <fullName evidence="2">AMP-binding enzyme</fullName>
    </submittedName>
</protein>
<feature type="compositionally biased region" description="Basic and acidic residues" evidence="1">
    <location>
        <begin position="156"/>
        <end position="169"/>
    </location>
</feature>
<dbReference type="OrthoDB" id="4870659at2759"/>
<organism evidence="2 3">
    <name type="scientific">Cordyceps militaris</name>
    <name type="common">Caterpillar fungus</name>
    <name type="synonym">Clavaria militaris</name>
    <dbReference type="NCBI Taxonomy" id="73501"/>
    <lineage>
        <taxon>Eukaryota</taxon>
        <taxon>Fungi</taxon>
        <taxon>Dikarya</taxon>
        <taxon>Ascomycota</taxon>
        <taxon>Pezizomycotina</taxon>
        <taxon>Sordariomycetes</taxon>
        <taxon>Hypocreomycetidae</taxon>
        <taxon>Hypocreales</taxon>
        <taxon>Cordycipitaceae</taxon>
        <taxon>Cordyceps</taxon>
    </lineage>
</organism>
<feature type="compositionally biased region" description="Pro residues" evidence="1">
    <location>
        <begin position="108"/>
        <end position="118"/>
    </location>
</feature>
<proteinExistence type="predicted"/>
<evidence type="ECO:0000313" key="2">
    <source>
        <dbReference type="EMBL" id="ATY59290.1"/>
    </source>
</evidence>
<dbReference type="EMBL" id="CP023322">
    <property type="protein sequence ID" value="ATY59290.1"/>
    <property type="molecule type" value="Genomic_DNA"/>
</dbReference>
<feature type="region of interest" description="Disordered" evidence="1">
    <location>
        <begin position="1"/>
        <end position="233"/>
    </location>
</feature>
<feature type="compositionally biased region" description="Pro residues" evidence="1">
    <location>
        <begin position="62"/>
        <end position="74"/>
    </location>
</feature>
<feature type="compositionally biased region" description="Low complexity" evidence="1">
    <location>
        <begin position="1"/>
        <end position="41"/>
    </location>
</feature>
<dbReference type="Proteomes" id="UP000323067">
    <property type="component" value="Chromosome iv"/>
</dbReference>
<dbReference type="AlphaFoldDB" id="A0A2H4S859"/>
<dbReference type="VEuPathDB" id="FungiDB:A9K55_002674"/>
<feature type="compositionally biased region" description="Low complexity" evidence="1">
    <location>
        <begin position="200"/>
        <end position="223"/>
    </location>
</feature>
<reference evidence="2 3" key="1">
    <citation type="journal article" date="2017" name="BMC Genomics">
        <title>Chromosome level assembly and secondary metabolite potential of the parasitic fungus Cordyceps militaris.</title>
        <authorList>
            <person name="Kramer G.J."/>
            <person name="Nodwell J.R."/>
        </authorList>
    </citation>
    <scope>NUCLEOTIDE SEQUENCE [LARGE SCALE GENOMIC DNA]</scope>
    <source>
        <strain evidence="2 3">ATCC 34164</strain>
    </source>
</reference>
<feature type="compositionally biased region" description="Low complexity" evidence="1">
    <location>
        <begin position="48"/>
        <end position="61"/>
    </location>
</feature>
<gene>
    <name evidence="2" type="ORF">A9K55_002674</name>
</gene>
<feature type="compositionally biased region" description="Polar residues" evidence="1">
    <location>
        <begin position="133"/>
        <end position="147"/>
    </location>
</feature>
<sequence length="485" mass="54139">MPPGKNSSKAGSSSSRTALPSSLPSSNRSRSTRASVSATPAQHPPQHRASSSARSLRALAPKPRPSPSTPPPPSTDQSDDDEPTRGEWSLIWPANSPPQRPRLAELPPFAPRSPPSPSPQRRLLDHRVGISSPRDTSWFNHQPTTISPELLCLTPEQRRADAQASEERAALSATPVRPPVARRSGARLGRPPRQQAFSQSARPLRALAPRLASSSSPQVVEPSSAHRSPLERPRLYPSRADLLTPSPPAAPLRSATALPSLRLGHHFWGPNARELVPCDKEGTIRAAYKRERIDEVEAMRRRGDDPPYWTVQHIQEVCADVHRMSREARAGFGDLHKQLRELYDLHAHVAGLYPPAGRHPDDVVSVTSGRGVTTALPRILRDFIDGMSEHLLAKWQPFGRARPEWNVDSKIAFLEDFSCFLRFHNKFYGQRVILMQAPEAPGWQEQRGLQFWPNIPFRGYQERRDNGVTSEERSRDSFVDCFWDT</sequence>